<gene>
    <name evidence="1" type="ORF">Tco_0978288</name>
</gene>
<keyword evidence="2" id="KW-1185">Reference proteome</keyword>
<dbReference type="EMBL" id="BQNB010016467">
    <property type="protein sequence ID" value="GJT52131.1"/>
    <property type="molecule type" value="Genomic_DNA"/>
</dbReference>
<comment type="caution">
    <text evidence="1">The sequence shown here is derived from an EMBL/GenBank/DDBJ whole genome shotgun (WGS) entry which is preliminary data.</text>
</comment>
<proteinExistence type="predicted"/>
<evidence type="ECO:0000313" key="1">
    <source>
        <dbReference type="EMBL" id="GJT52131.1"/>
    </source>
</evidence>
<reference evidence="1" key="1">
    <citation type="journal article" date="2022" name="Int. J. Mol. Sci.">
        <title>Draft Genome of Tanacetum Coccineum: Genomic Comparison of Closely Related Tanacetum-Family Plants.</title>
        <authorList>
            <person name="Yamashiro T."/>
            <person name="Shiraishi A."/>
            <person name="Nakayama K."/>
            <person name="Satake H."/>
        </authorList>
    </citation>
    <scope>NUCLEOTIDE SEQUENCE</scope>
</reference>
<evidence type="ECO:0000313" key="2">
    <source>
        <dbReference type="Proteomes" id="UP001151760"/>
    </source>
</evidence>
<dbReference type="Proteomes" id="UP001151760">
    <property type="component" value="Unassembled WGS sequence"/>
</dbReference>
<sequence>MWLLCPPTSTYINSTQMKHIHALEVSCASLLKVNPTFGDNLKQINPDDLEEMDLQWEIAMLIIRVRRLIKRTGRKLDRMLRLLEIGNRRKSNYRRTVLVETPNENALVLKIEFEGYDGVQLRKSVPTNLIDGIYIFRKFFQFRF</sequence>
<reference evidence="1" key="2">
    <citation type="submission" date="2022-01" db="EMBL/GenBank/DDBJ databases">
        <authorList>
            <person name="Yamashiro T."/>
            <person name="Shiraishi A."/>
            <person name="Satake H."/>
            <person name="Nakayama K."/>
        </authorList>
    </citation>
    <scope>NUCLEOTIDE SEQUENCE</scope>
</reference>
<name>A0ABQ5EMG8_9ASTR</name>
<accession>A0ABQ5EMG8</accession>
<organism evidence="1 2">
    <name type="scientific">Tanacetum coccineum</name>
    <dbReference type="NCBI Taxonomy" id="301880"/>
    <lineage>
        <taxon>Eukaryota</taxon>
        <taxon>Viridiplantae</taxon>
        <taxon>Streptophyta</taxon>
        <taxon>Embryophyta</taxon>
        <taxon>Tracheophyta</taxon>
        <taxon>Spermatophyta</taxon>
        <taxon>Magnoliopsida</taxon>
        <taxon>eudicotyledons</taxon>
        <taxon>Gunneridae</taxon>
        <taxon>Pentapetalae</taxon>
        <taxon>asterids</taxon>
        <taxon>campanulids</taxon>
        <taxon>Asterales</taxon>
        <taxon>Asteraceae</taxon>
        <taxon>Asteroideae</taxon>
        <taxon>Anthemideae</taxon>
        <taxon>Anthemidinae</taxon>
        <taxon>Tanacetum</taxon>
    </lineage>
</organism>
<protein>
    <submittedName>
        <fullName evidence="1">Uncharacterized protein</fullName>
    </submittedName>
</protein>